<organism evidence="1 2">
    <name type="scientific">Colletotrichum sublineola</name>
    <name type="common">Sorghum anthracnose fungus</name>
    <dbReference type="NCBI Taxonomy" id="1173701"/>
    <lineage>
        <taxon>Eukaryota</taxon>
        <taxon>Fungi</taxon>
        <taxon>Dikarya</taxon>
        <taxon>Ascomycota</taxon>
        <taxon>Pezizomycotina</taxon>
        <taxon>Sordariomycetes</taxon>
        <taxon>Hypocreomycetidae</taxon>
        <taxon>Glomerellales</taxon>
        <taxon>Glomerellaceae</taxon>
        <taxon>Colletotrichum</taxon>
        <taxon>Colletotrichum graminicola species complex</taxon>
    </lineage>
</organism>
<dbReference type="Proteomes" id="UP000027238">
    <property type="component" value="Unassembled WGS sequence"/>
</dbReference>
<evidence type="ECO:0000313" key="2">
    <source>
        <dbReference type="Proteomes" id="UP000027238"/>
    </source>
</evidence>
<sequence>MDQPPKVDQSPKSKAELKNDVATAAVQTAKQSCELLSEGLQSMKIREVIEKAKDFSDFLHVVELNDLINDIRTKTNIIRASIQGFQSSALDEHTAKLYEETNQSLDTLMTRIEGLRLCVDEWMESMKRDEQQKKNNTAPET</sequence>
<dbReference type="EMBL" id="JMSE01001427">
    <property type="protein sequence ID" value="KDN61266.1"/>
    <property type="molecule type" value="Genomic_DNA"/>
</dbReference>
<dbReference type="HOGENOM" id="CLU_1875273_0_0_1"/>
<keyword evidence="2" id="KW-1185">Reference proteome</keyword>
<name>A0A066X6A2_COLSU</name>
<dbReference type="eggNOG" id="ENOG502RPBW">
    <property type="taxonomic scope" value="Eukaryota"/>
</dbReference>
<gene>
    <name evidence="1" type="ORF">CSUB01_07030</name>
</gene>
<dbReference type="OMA" id="DEWMESM"/>
<dbReference type="AlphaFoldDB" id="A0A066X6A2"/>
<accession>A0A066X6A2</accession>
<evidence type="ECO:0000313" key="1">
    <source>
        <dbReference type="EMBL" id="KDN61266.1"/>
    </source>
</evidence>
<reference evidence="2" key="1">
    <citation type="journal article" date="2014" name="Genome Announc.">
        <title>Draft genome sequence of Colletotrichum sublineola, a destructive pathogen of cultivated sorghum.</title>
        <authorList>
            <person name="Baroncelli R."/>
            <person name="Sanz-Martin J.M."/>
            <person name="Rech G.E."/>
            <person name="Sukno S.A."/>
            <person name="Thon M.R."/>
        </authorList>
    </citation>
    <scope>NUCLEOTIDE SEQUENCE [LARGE SCALE GENOMIC DNA]</scope>
    <source>
        <strain evidence="2">TX430BB</strain>
    </source>
</reference>
<protein>
    <submittedName>
        <fullName evidence="1">Uncharacterized protein</fullName>
    </submittedName>
</protein>
<comment type="caution">
    <text evidence="1">The sequence shown here is derived from an EMBL/GenBank/DDBJ whole genome shotgun (WGS) entry which is preliminary data.</text>
</comment>
<dbReference type="OrthoDB" id="10430044at2759"/>
<proteinExistence type="predicted"/>